<feature type="coiled-coil region" evidence="1">
    <location>
        <begin position="2118"/>
        <end position="2168"/>
    </location>
</feature>
<sequence>MTDVDKSQRLFKNFVNIPFCCFKFYKMWFVCHEKIEYITKSLSDSIEAWQVFEVDCDTLQFICRHVENWLKEQSTWLVSEPEQVTEELELLRFVYFRLEVKFSMETSPKKLESPSQCLSSCQLEQKQRILELLDKSTSQVDRLNSTLKLLPNHRHQLLCSDNPSTLDENNLISKDKTIATEIEVVTDSYDLALNRIKGLIVTFNHLQRMTSEISDLWSTRLKLLTEWDSKIQSVENTLSKLYSRMAKIKKRFSSSVSEESEKSTFSDENDTNETFITIEDNLTLVDDINKERDVISAEFAELRSRLCNLATFMNRNSHNNRQQRMGDLQSNWEELGTNLLNLQHNLEHRTTVWSDLILQVTNILNWFNEFNERMKVWHNSCPWFSNNIPCELLNLLSLNTSKDSLKISTLILNEMKRYSKDTCKFLKQCQSHLSLARAQHSKLSYYHSELNSSERHCTEIQMDAYNQLCNMITESVEINDQIESNLNRKLSIGDQFNNQLNQFITKYEACLSCINDINREFDQSISSMPKCDLVTESMEQSQEVQSLIKSRCLILTKLIEQIGDGKQLSDLLIDNFNEMADDKNDPTQQEDEAANKQNLIQHLQGLLKEANILDSFYHLDDASKSSDELGQHYAYCIARYLICESLQLREMLLHKLTTITNETEEQLKLDSALNYFEQQLKKCQDEMNQIMNLSIYRSKSHESSSVIDNGSDNTDVGTLPLKPTSMNADSSTLYWSHLKQSANDCENRINQLDNCIQCMIDLGKHDLMAIEQGLNNYTTRTGKLDLKCSHRFNELKSKHEINLNKMKKFKNQLNNEFESWHQFIINQEKAEHWLNINESLSKKVLYVVTMDDEQVHQQMTTETDDYINSDTKSERKLKVIAGDKELLSKQLTNLEQLEINLKENGIELREHAEQAARNLLFNLIPNSMNITQDKQFKLNSKSEAIYYVNMAIESLLNRFDEYKVSLQTIHSNLSEKYLCWSKLDTNLEQMNRWLHTIELQVNTMEMETNSLSTILINDISVHKADDYFAVHQLNAWSNSKLCILTNLSDEMCRYSETELIQLKELVQAQNSIDQVFKEYSKDTDTFTSNGVTLLGQDASKRLNDINEQHCKLKSRLEFLIHSNHVILNSCEKFVRKRCELFQWLISQRRELERLVSRIEVYGSQSSLQPLSTISLSKEIAKICEVFHKTTCDLETFKAHISAKYEEGLTDVIKLIEELGQMTPLRMEPAETYIMDFKRDITDFSNQITDKLEHFRVWSDKWSNFSLDCSTLIQWMDEQESFILSILNAHSSVGLRGSFFQVTDSDVVEKELNKLTDQVSRNRQFRIVLIGHQPSIESLVVKAQSLIKCTMFSSGACLSSDGEYEASLKSLSSGNFSVGTIAMNIATNLMQRYQTLISICDHRSEASQTAENMIKQLLNSCKNYDQWAGEFRIKVSDVDYLLNSYDSSITSSQDVDKCSSIRLSVVNLETKIESGKNLVQIIKNCLDQYMIELVVQVNRRYSELKTLYRPANIDDETSHHDDDNKPENVLNYAETDYQLLNEMVQSLRSRFDKIMQNVSQRNLLHEKYTTWVETTESQLDLISSHINLSALSKIISEASVNDFDKLIDKVINYLHTSSESISELAIDIRKQSSELKNFDCIDKSLQNRFDQIAENIQSTQQNISNCLKLFHQFQNEVKIFSTWISDCENKFIRLSNGESDQLAIFFQSDSLTLIMNNADDEAEQIVHQLEISCRSSIYQLTEAKHKLLILKEISTALENQGHQLNKQLIESGEQLTSKLKILEEFSMGFEAKSLSGESGRSLSSLNSSGHLSVFVQNHIDQLQCRLIRLDKVQAVFTINLTELVDCWSDWKISFDRLIDWLNGTAINLRRPIFHSLDSLSTKQQLANSLKAFYQDCVGKKADFDLCLLKANHVKSLAPSCNLSDQSEQLFEQYKNTLDTAYAALQQMQNSVEVHEQFNQDVSRITQWLETLALKLNSLSTNENTDRVGLEQNLLICQNLSKTITCQSETYISQLIDLADQVCRTTDSMTNKEILDKVDVFRQLIRQNIQQLTDIQCDIEKKLNVINDWENAKSVVVHALDTITQAMLTAILEAKTSVEQVQPITSTILLNIKEESFKKFESIKQELELVQLKIDELKKCTEKYLEFEHKLNVMQQVNQLVEKYAKMQSEIEIRLIKTDKELQNLRVFHTKIDESKNWILQISLKLTAMHATDPDGPQGIIRLGQAENELRKRLIVYREQNLAELKSFIANCPSEKDLLVETDRVLQTLFQAHSGISIKVAEQVMENMNRINNPVQLKGENDDKNQLVTTKEDGNNTCSQFQLNQTLSVNDSSHTKTWAELFLLEVVQLESNCENLEIMCQRIKDRLMEQQQRWAKFVSVLIRIDKFLRIELVKWRLTNSTKFTNVNNGADSEGNAIVVSNVDNEYDGEVSIDNEDESLRSENSREVELAFYEENILLGKNNQPKNSQLSSPSIQELLAQITNVKAMHAKIQIYLQELSAVKHRCSTPPPRPTISTGLASLSQYYNPSTVLTELLNNNDTSQDVNVALPTDNVLLPHTTTAAGHALSSKKLTTT</sequence>
<feature type="coiled-coil region" evidence="1">
    <location>
        <begin position="2344"/>
        <end position="2371"/>
    </location>
</feature>
<organism evidence="2 3">
    <name type="scientific">Schistosoma japonicum</name>
    <name type="common">Blood fluke</name>
    <dbReference type="NCBI Taxonomy" id="6182"/>
    <lineage>
        <taxon>Eukaryota</taxon>
        <taxon>Metazoa</taxon>
        <taxon>Spiralia</taxon>
        <taxon>Lophotrochozoa</taxon>
        <taxon>Platyhelminthes</taxon>
        <taxon>Trematoda</taxon>
        <taxon>Digenea</taxon>
        <taxon>Strigeidida</taxon>
        <taxon>Schistosomatoidea</taxon>
        <taxon>Schistosomatidae</taxon>
        <taxon>Schistosoma</taxon>
    </lineage>
</organism>
<dbReference type="SUPFAM" id="SSF46966">
    <property type="entry name" value="Spectrin repeat"/>
    <property type="match status" value="1"/>
</dbReference>
<feature type="coiled-coil region" evidence="1">
    <location>
        <begin position="884"/>
        <end position="914"/>
    </location>
</feature>
<evidence type="ECO:0000313" key="2">
    <source>
        <dbReference type="EMBL" id="TNN18109.1"/>
    </source>
</evidence>
<evidence type="ECO:0000256" key="1">
    <source>
        <dbReference type="SAM" id="Coils"/>
    </source>
</evidence>
<protein>
    <submittedName>
        <fullName evidence="2">Nesprin-1</fullName>
    </submittedName>
</protein>
<reference evidence="2 3" key="1">
    <citation type="submission" date="2019-03" db="EMBL/GenBank/DDBJ databases">
        <title>An improved genome assembly of the fluke Schistosoma japonicum.</title>
        <authorList>
            <person name="Hu W."/>
            <person name="Luo F."/>
            <person name="Yin M."/>
            <person name="Mo X."/>
            <person name="Sun C."/>
            <person name="Wu Q."/>
            <person name="Zhu B."/>
            <person name="Xiang M."/>
            <person name="Wang J."/>
            <person name="Wang Y."/>
            <person name="Zhang T."/>
            <person name="Xu B."/>
            <person name="Zheng H."/>
            <person name="Feng Z."/>
        </authorList>
    </citation>
    <scope>NUCLEOTIDE SEQUENCE [LARGE SCALE GENOMIC DNA]</scope>
    <source>
        <strain evidence="2">HuSjv2</strain>
        <tissue evidence="2">Worms</tissue>
    </source>
</reference>
<dbReference type="STRING" id="6182.A0A4Z2DNU1"/>
<proteinExistence type="predicted"/>
<keyword evidence="3" id="KW-1185">Reference proteome</keyword>
<dbReference type="Proteomes" id="UP000311919">
    <property type="component" value="Unassembled WGS sequence"/>
</dbReference>
<dbReference type="EMBL" id="SKCS01000084">
    <property type="protein sequence ID" value="TNN18109.1"/>
    <property type="molecule type" value="Genomic_DNA"/>
</dbReference>
<evidence type="ECO:0000313" key="3">
    <source>
        <dbReference type="Proteomes" id="UP000311919"/>
    </source>
</evidence>
<name>A0A4Z2DNU1_SCHJA</name>
<dbReference type="OrthoDB" id="6283823at2759"/>
<comment type="caution">
    <text evidence="2">The sequence shown here is derived from an EMBL/GenBank/DDBJ whole genome shotgun (WGS) entry which is preliminary data.</text>
</comment>
<keyword evidence="1" id="KW-0175">Coiled coil</keyword>
<gene>
    <name evidence="2" type="ORF">EWB00_010745</name>
</gene>
<accession>A0A4Z2DNU1</accession>